<protein>
    <submittedName>
        <fullName evidence="5">Flp pilus assembly protein TadD</fullName>
    </submittedName>
</protein>
<feature type="chain" id="PRO_5047087067" evidence="4">
    <location>
        <begin position="25"/>
        <end position="268"/>
    </location>
</feature>
<dbReference type="Gene3D" id="1.25.40.10">
    <property type="entry name" value="Tetratricopeptide repeat domain"/>
    <property type="match status" value="1"/>
</dbReference>
<evidence type="ECO:0000313" key="6">
    <source>
        <dbReference type="Proteomes" id="UP001156921"/>
    </source>
</evidence>
<evidence type="ECO:0000256" key="3">
    <source>
        <dbReference type="PROSITE-ProRule" id="PRU00339"/>
    </source>
</evidence>
<keyword evidence="4" id="KW-0732">Signal</keyword>
<dbReference type="Pfam" id="PF07719">
    <property type="entry name" value="TPR_2"/>
    <property type="match status" value="1"/>
</dbReference>
<keyword evidence="6" id="KW-1185">Reference proteome</keyword>
<dbReference type="EMBL" id="BSOY01000064">
    <property type="protein sequence ID" value="GLS02373.1"/>
    <property type="molecule type" value="Genomic_DNA"/>
</dbReference>
<evidence type="ECO:0000256" key="4">
    <source>
        <dbReference type="SAM" id="SignalP"/>
    </source>
</evidence>
<proteinExistence type="predicted"/>
<keyword evidence="1" id="KW-0677">Repeat</keyword>
<dbReference type="InterPro" id="IPR019734">
    <property type="entry name" value="TPR_rpt"/>
</dbReference>
<dbReference type="Proteomes" id="UP001156921">
    <property type="component" value="Unassembled WGS sequence"/>
</dbReference>
<sequence length="268" mass="28449">MSRTTARIATVALLLAGMAAPVLADPVVAPPASAPVVRQSASAEVRAAYERTDALTRQIFWSDQADINPMDPVAGVKAAQALRELGRFDQAAEMAGKVLVVQPNNIEAMLEAGRAHIARGQAFYGIAALEGARNARPEDWRAWSLLGAAYEQVRRPDDARAAWAQALVLSPDNPDVLSNMAMSAMTRGDAAGAEPLLRRAVAQPGASLKVRLNLAMVLGLTGNMAEAEQMLRRDLPPEAADRNLAWLRERAGGAGVDQARTWGSLQGG</sequence>
<accession>A0ABQ6BR63</accession>
<dbReference type="PIRSF" id="PIRSF035836">
    <property type="entry name" value="UCP035836"/>
    <property type="match status" value="1"/>
</dbReference>
<evidence type="ECO:0000256" key="2">
    <source>
        <dbReference type="ARBA" id="ARBA00022803"/>
    </source>
</evidence>
<reference evidence="6" key="1">
    <citation type="journal article" date="2019" name="Int. J. Syst. Evol. Microbiol.">
        <title>The Global Catalogue of Microorganisms (GCM) 10K type strain sequencing project: providing services to taxonomists for standard genome sequencing and annotation.</title>
        <authorList>
            <consortium name="The Broad Institute Genomics Platform"/>
            <consortium name="The Broad Institute Genome Sequencing Center for Infectious Disease"/>
            <person name="Wu L."/>
            <person name="Ma J."/>
        </authorList>
    </citation>
    <scope>NUCLEOTIDE SEQUENCE [LARGE SCALE GENOMIC DNA]</scope>
    <source>
        <strain evidence="6">NBRC 110107</strain>
    </source>
</reference>
<comment type="caution">
    <text evidence="5">The sequence shown here is derived from an EMBL/GenBank/DDBJ whole genome shotgun (WGS) entry which is preliminary data.</text>
</comment>
<dbReference type="Pfam" id="PF13432">
    <property type="entry name" value="TPR_16"/>
    <property type="match status" value="1"/>
</dbReference>
<dbReference type="Pfam" id="PF14559">
    <property type="entry name" value="TPR_19"/>
    <property type="match status" value="1"/>
</dbReference>
<dbReference type="InterPro" id="IPR014596">
    <property type="entry name" value="UCP035836"/>
</dbReference>
<feature type="repeat" description="TPR" evidence="3">
    <location>
        <begin position="140"/>
        <end position="173"/>
    </location>
</feature>
<dbReference type="RefSeq" id="WP_284223245.1">
    <property type="nucleotide sequence ID" value="NZ_BSOY01000064.1"/>
</dbReference>
<keyword evidence="2 3" id="KW-0802">TPR repeat</keyword>
<dbReference type="PROSITE" id="PS50005">
    <property type="entry name" value="TPR"/>
    <property type="match status" value="1"/>
</dbReference>
<dbReference type="SMART" id="SM00028">
    <property type="entry name" value="TPR"/>
    <property type="match status" value="3"/>
</dbReference>
<feature type="signal peptide" evidence="4">
    <location>
        <begin position="1"/>
        <end position="24"/>
    </location>
</feature>
<evidence type="ECO:0000256" key="1">
    <source>
        <dbReference type="ARBA" id="ARBA00022737"/>
    </source>
</evidence>
<evidence type="ECO:0000313" key="5">
    <source>
        <dbReference type="EMBL" id="GLS02373.1"/>
    </source>
</evidence>
<name>A0ABQ6BR63_9CAUL</name>
<dbReference type="SUPFAM" id="SSF48452">
    <property type="entry name" value="TPR-like"/>
    <property type="match status" value="1"/>
</dbReference>
<gene>
    <name evidence="5" type="ORF">GCM10007859_23970</name>
</gene>
<organism evidence="5 6">
    <name type="scientific">Brevundimonas denitrificans</name>
    <dbReference type="NCBI Taxonomy" id="1443434"/>
    <lineage>
        <taxon>Bacteria</taxon>
        <taxon>Pseudomonadati</taxon>
        <taxon>Pseudomonadota</taxon>
        <taxon>Alphaproteobacteria</taxon>
        <taxon>Caulobacterales</taxon>
        <taxon>Caulobacteraceae</taxon>
        <taxon>Brevundimonas</taxon>
    </lineage>
</organism>
<dbReference type="InterPro" id="IPR013105">
    <property type="entry name" value="TPR_2"/>
</dbReference>
<dbReference type="InterPro" id="IPR011990">
    <property type="entry name" value="TPR-like_helical_dom_sf"/>
</dbReference>